<evidence type="ECO:0000256" key="4">
    <source>
        <dbReference type="ARBA" id="ARBA00022723"/>
    </source>
</evidence>
<dbReference type="GO" id="GO:0051607">
    <property type="term" value="P:defense response to virus"/>
    <property type="evidence" value="ECO:0007669"/>
    <property type="project" value="UniProtKB-UniRule"/>
</dbReference>
<evidence type="ECO:0000313" key="12">
    <source>
        <dbReference type="Proteomes" id="UP000031386"/>
    </source>
</evidence>
<dbReference type="EMBL" id="CP009761">
    <property type="protein sequence ID" value="AIZ36869.1"/>
    <property type="molecule type" value="Genomic_DNA"/>
</dbReference>
<proteinExistence type="inferred from homology"/>
<comment type="cofactor">
    <cofactor evidence="1 9">
        <name>Mg(2+)</name>
        <dbReference type="ChEBI" id="CHEBI:18420"/>
    </cofactor>
</comment>
<dbReference type="EC" id="3.1.-.-" evidence="9"/>
<dbReference type="InterPro" id="IPR021127">
    <property type="entry name" value="CRISPR_associated_Cas2"/>
</dbReference>
<evidence type="ECO:0000256" key="6">
    <source>
        <dbReference type="ARBA" id="ARBA00022801"/>
    </source>
</evidence>
<evidence type="ECO:0000256" key="8">
    <source>
        <dbReference type="ARBA" id="ARBA00023118"/>
    </source>
</evidence>
<evidence type="ECO:0000256" key="3">
    <source>
        <dbReference type="ARBA" id="ARBA00022722"/>
    </source>
</evidence>
<dbReference type="KEGG" id="pmic:NW74_05735"/>
<dbReference type="Proteomes" id="UP001210690">
    <property type="component" value="Chromosome"/>
</dbReference>
<dbReference type="GO" id="GO:0004521">
    <property type="term" value="F:RNA endonuclease activity"/>
    <property type="evidence" value="ECO:0007669"/>
    <property type="project" value="InterPro"/>
</dbReference>
<comment type="subunit">
    <text evidence="9">Homodimer, forms a heterotetramer with a Cas1 homodimer.</text>
</comment>
<dbReference type="OrthoDB" id="9791737at2"/>
<dbReference type="Pfam" id="PF09827">
    <property type="entry name" value="CRISPR_Cas2"/>
    <property type="match status" value="1"/>
</dbReference>
<protein>
    <recommendedName>
        <fullName evidence="9">CRISPR-associated endoribonuclease Cas2</fullName>
        <ecNumber evidence="9">3.1.-.-</ecNumber>
    </recommendedName>
</protein>
<evidence type="ECO:0000313" key="10">
    <source>
        <dbReference type="EMBL" id="AIZ36869.1"/>
    </source>
</evidence>
<keyword evidence="5 9" id="KW-0255">Endonuclease</keyword>
<evidence type="ECO:0000256" key="9">
    <source>
        <dbReference type="HAMAP-Rule" id="MF_01471"/>
    </source>
</evidence>
<evidence type="ECO:0000256" key="7">
    <source>
        <dbReference type="ARBA" id="ARBA00022842"/>
    </source>
</evidence>
<dbReference type="InterPro" id="IPR019199">
    <property type="entry name" value="Virulence_VapD/CRISPR_Cas2"/>
</dbReference>
<dbReference type="Proteomes" id="UP000031386">
    <property type="component" value="Chromosome"/>
</dbReference>
<dbReference type="GO" id="GO:0016787">
    <property type="term" value="F:hydrolase activity"/>
    <property type="evidence" value="ECO:0007669"/>
    <property type="project" value="UniProtKB-KW"/>
</dbReference>
<keyword evidence="8 9" id="KW-0051">Antiviral defense</keyword>
<reference evidence="10 12" key="1">
    <citation type="submission" date="2014-10" db="EMBL/GenBank/DDBJ databases">
        <title>Complete genome sequence of Parvimonas micra KCOM 1535 (= ChDC B708).</title>
        <authorList>
            <person name="Kook J.-K."/>
            <person name="Park S.-N."/>
            <person name="Lim Y.K."/>
            <person name="Roh H."/>
        </authorList>
    </citation>
    <scope>NUCLEOTIDE SEQUENCE [LARGE SCALE GENOMIC DNA]</scope>
    <source>
        <strain evidence="10">KCOM 1535</strain>
        <strain evidence="12">KCOM 1535 / ChDC B708</strain>
    </source>
</reference>
<gene>
    <name evidence="9 11" type="primary">cas2</name>
    <name evidence="11" type="ORF">NM222_02115</name>
    <name evidence="10" type="ORF">NW74_05735</name>
</gene>
<evidence type="ECO:0000256" key="1">
    <source>
        <dbReference type="ARBA" id="ARBA00001946"/>
    </source>
</evidence>
<name>A0A0B4S2W0_9FIRM</name>
<keyword evidence="4 9" id="KW-0479">Metal-binding</keyword>
<evidence type="ECO:0000313" key="11">
    <source>
        <dbReference type="EMBL" id="WBB31291.1"/>
    </source>
</evidence>
<comment type="function">
    <text evidence="9">CRISPR (clustered regularly interspaced short palindromic repeat), is an adaptive immune system that provides protection against mobile genetic elements (viruses, transposable elements and conjugative plasmids). CRISPR clusters contain sequences complementary to antecedent mobile elements and target invading nucleic acids. CRISPR clusters are transcribed and processed into CRISPR RNA (crRNA). Functions as a ssRNA-specific endoribonuclease. Involved in the integration of spacer DNA into the CRISPR cassette.</text>
</comment>
<dbReference type="HAMAP" id="MF_01471">
    <property type="entry name" value="Cas2"/>
    <property type="match status" value="1"/>
</dbReference>
<dbReference type="EMBL" id="CP101412">
    <property type="protein sequence ID" value="WBB31291.1"/>
    <property type="molecule type" value="Genomic_DNA"/>
</dbReference>
<keyword evidence="7 9" id="KW-0460">Magnesium</keyword>
<keyword evidence="6 9" id="KW-0378">Hydrolase</keyword>
<reference evidence="11" key="2">
    <citation type="submission" date="2022-07" db="EMBL/GenBank/DDBJ databases">
        <title>Parvimonas micra travels from the subgingival sulcus of the human oral cavity to the colorectal adenocarcinoma.</title>
        <authorList>
            <person name="Conde-Perez K."/>
            <person name="Buetas E."/>
            <person name="Aja-Macaya P."/>
            <person name="Martin-De Arribas E."/>
            <person name="Iglesias-Corras I."/>
            <person name="Trigo-Tasende N."/>
            <person name="Nasser-Ali M."/>
            <person name="Estevez L.S."/>
            <person name="Rumbo-Feal S."/>
            <person name="Otero-Alen B."/>
            <person name="Noguera J.F."/>
            <person name="Concha A."/>
            <person name="Pardinas-Lopez S."/>
            <person name="Carda-Dieguez M."/>
            <person name="Gomez-Randulfe I."/>
            <person name="Martinez-Lago N."/>
            <person name="Ladra S."/>
            <person name="Aparicio L.A."/>
            <person name="Bou G."/>
            <person name="Mira A."/>
            <person name="Vallejo J.A."/>
            <person name="Poza M."/>
        </authorList>
    </citation>
    <scope>NUCLEOTIDE SEQUENCE</scope>
    <source>
        <strain evidence="11">PM102KC-G-1</strain>
    </source>
</reference>
<dbReference type="NCBIfam" id="TIGR01573">
    <property type="entry name" value="cas2"/>
    <property type="match status" value="1"/>
</dbReference>
<comment type="similarity">
    <text evidence="2 9">Belongs to the CRISPR-associated endoribonuclease Cas2 protein family.</text>
</comment>
<evidence type="ECO:0000256" key="2">
    <source>
        <dbReference type="ARBA" id="ARBA00009959"/>
    </source>
</evidence>
<dbReference type="GO" id="GO:0043571">
    <property type="term" value="P:maintenance of CRISPR repeat elements"/>
    <property type="evidence" value="ECO:0007669"/>
    <property type="project" value="UniProtKB-UniRule"/>
</dbReference>
<keyword evidence="12" id="KW-1185">Reference proteome</keyword>
<dbReference type="SUPFAM" id="SSF143430">
    <property type="entry name" value="TTP0101/SSO1404-like"/>
    <property type="match status" value="1"/>
</dbReference>
<keyword evidence="3 9" id="KW-0540">Nuclease</keyword>
<evidence type="ECO:0000256" key="5">
    <source>
        <dbReference type="ARBA" id="ARBA00022759"/>
    </source>
</evidence>
<feature type="binding site" evidence="9">
    <location>
        <position position="8"/>
    </location>
    <ligand>
        <name>Mg(2+)</name>
        <dbReference type="ChEBI" id="CHEBI:18420"/>
        <note>catalytic</note>
    </ligand>
</feature>
<dbReference type="STRING" id="33033.NW74_05735"/>
<dbReference type="AlphaFoldDB" id="A0A0B4S2W0"/>
<dbReference type="RefSeq" id="WP_041954357.1">
    <property type="nucleotide sequence ID" value="NZ_CAUTAE010000003.1"/>
</dbReference>
<accession>A0A0B4S2W0</accession>
<organism evidence="10 12">
    <name type="scientific">Parvimonas micra</name>
    <dbReference type="NCBI Taxonomy" id="33033"/>
    <lineage>
        <taxon>Bacteria</taxon>
        <taxon>Bacillati</taxon>
        <taxon>Bacillota</taxon>
        <taxon>Tissierellia</taxon>
        <taxon>Tissierellales</taxon>
        <taxon>Peptoniphilaceae</taxon>
        <taxon>Parvimonas</taxon>
    </lineage>
</organism>
<dbReference type="GO" id="GO:0046872">
    <property type="term" value="F:metal ion binding"/>
    <property type="evidence" value="ECO:0007669"/>
    <property type="project" value="UniProtKB-UniRule"/>
</dbReference>
<sequence>MRILLFFDLPTLENEDLKEYRHFRKFLISNGFIMLQESCYVKMLLNSTSAENFLSKLKKNLPPKGLVQVITITEKQFQKMETLVGEYETAILDSDERIEIF</sequence>